<reference evidence="7" key="1">
    <citation type="submission" date="2016-02" db="EMBL/GenBank/DDBJ databases">
        <title>Genome sequence of Bacillus trypoxylicola KCTC 13244(T).</title>
        <authorList>
            <person name="Jeong H."/>
            <person name="Park S.-H."/>
            <person name="Choi S.-K."/>
        </authorList>
    </citation>
    <scope>NUCLEOTIDE SEQUENCE [LARGE SCALE GENOMIC DNA]</scope>
    <source>
        <strain evidence="7">KCTC 13244</strain>
    </source>
</reference>
<keyword evidence="8" id="KW-1185">Reference proteome</keyword>
<evidence type="ECO:0000256" key="5">
    <source>
        <dbReference type="ARBA" id="ARBA00022944"/>
    </source>
</evidence>
<proteinExistence type="inferred from homology"/>
<accession>A0A162DUS4</accession>
<evidence type="ECO:0000313" key="8">
    <source>
        <dbReference type="Proteomes" id="UP000075806"/>
    </source>
</evidence>
<dbReference type="AlphaFoldDB" id="A0A162DUS4"/>
<dbReference type="InterPro" id="IPR007554">
    <property type="entry name" value="Glycerophosphate_synth"/>
</dbReference>
<comment type="caution">
    <text evidence="7">The sequence shown here is derived from an EMBL/GenBank/DDBJ whole genome shotgun (WGS) entry which is preliminary data.</text>
</comment>
<evidence type="ECO:0000313" key="7">
    <source>
        <dbReference type="EMBL" id="KYG30895.1"/>
    </source>
</evidence>
<dbReference type="PANTHER" id="PTHR37316">
    <property type="entry name" value="TEICHOIC ACID GLYCEROL-PHOSPHATE PRIMASE"/>
    <property type="match status" value="1"/>
</dbReference>
<dbReference type="EMBL" id="LTAO01000014">
    <property type="protein sequence ID" value="KYG30895.1"/>
    <property type="molecule type" value="Genomic_DNA"/>
</dbReference>
<dbReference type="GO" id="GO:0047355">
    <property type="term" value="F:CDP-glycerol glycerophosphotransferase activity"/>
    <property type="evidence" value="ECO:0007669"/>
    <property type="project" value="InterPro"/>
</dbReference>
<dbReference type="InterPro" id="IPR051612">
    <property type="entry name" value="Teichoic_Acid_Biosynth"/>
</dbReference>
<organism evidence="7 8">
    <name type="scientific">Alkalihalobacillus trypoxylicola</name>
    <dbReference type="NCBI Taxonomy" id="519424"/>
    <lineage>
        <taxon>Bacteria</taxon>
        <taxon>Bacillati</taxon>
        <taxon>Bacillota</taxon>
        <taxon>Bacilli</taxon>
        <taxon>Bacillales</taxon>
        <taxon>Bacillaceae</taxon>
        <taxon>Alkalihalobacillus</taxon>
    </lineage>
</organism>
<dbReference type="Pfam" id="PF04464">
    <property type="entry name" value="Glyphos_transf"/>
    <property type="match status" value="1"/>
</dbReference>
<evidence type="ECO:0000256" key="6">
    <source>
        <dbReference type="ARBA" id="ARBA00023136"/>
    </source>
</evidence>
<dbReference type="Proteomes" id="UP000075806">
    <property type="component" value="Unassembled WGS sequence"/>
</dbReference>
<protein>
    <submittedName>
        <fullName evidence="7">CDP-glycerol--glycerophosphate glycerophosphotransferase</fullName>
    </submittedName>
</protein>
<dbReference type="SUPFAM" id="SSF53756">
    <property type="entry name" value="UDP-Glycosyltransferase/glycogen phosphorylase"/>
    <property type="match status" value="1"/>
</dbReference>
<dbReference type="PANTHER" id="PTHR37316:SF3">
    <property type="entry name" value="TEICHOIC ACID GLYCEROL-PHOSPHATE TRANSFERASE"/>
    <property type="match status" value="1"/>
</dbReference>
<comment type="subcellular location">
    <subcellularLocation>
        <location evidence="1">Cell membrane</location>
        <topology evidence="1">Peripheral membrane protein</topology>
    </subcellularLocation>
</comment>
<keyword evidence="3" id="KW-1003">Cell membrane</keyword>
<dbReference type="InterPro" id="IPR043148">
    <property type="entry name" value="TagF_C"/>
</dbReference>
<dbReference type="GO" id="GO:0005886">
    <property type="term" value="C:plasma membrane"/>
    <property type="evidence" value="ECO:0007669"/>
    <property type="project" value="UniProtKB-SubCell"/>
</dbReference>
<name>A0A162DUS4_9BACI</name>
<keyword evidence="4 7" id="KW-0808">Transferase</keyword>
<dbReference type="Gene3D" id="3.40.50.12580">
    <property type="match status" value="1"/>
</dbReference>
<comment type="similarity">
    <text evidence="2">Belongs to the CDP-glycerol glycerophosphotransferase family.</text>
</comment>
<evidence type="ECO:0000256" key="1">
    <source>
        <dbReference type="ARBA" id="ARBA00004202"/>
    </source>
</evidence>
<evidence type="ECO:0000256" key="3">
    <source>
        <dbReference type="ARBA" id="ARBA00022475"/>
    </source>
</evidence>
<keyword evidence="5" id="KW-0777">Teichoic acid biosynthesis</keyword>
<evidence type="ECO:0000256" key="4">
    <source>
        <dbReference type="ARBA" id="ARBA00022679"/>
    </source>
</evidence>
<dbReference type="STRING" id="519424.AZF04_18725"/>
<evidence type="ECO:0000256" key="2">
    <source>
        <dbReference type="ARBA" id="ARBA00010488"/>
    </source>
</evidence>
<gene>
    <name evidence="7" type="ORF">AZF04_18725</name>
</gene>
<sequence length="390" mass="46701">MLRLLVNRRKIYLKLYHKIFIRSKLNKNRVLFESFSGKSYSDNPRAIYNEMVKQNLPFEYIWIINDTDKEIPAPAKKVKRFSLAYYYYLATSKFWVLNTRLPNGIKKREEVIYIQTWHGTPLKKLAFDMNEVRMPGTTTEKYKRNFYTESQKWDYLVSPNRYSTEIFQRAFKFDKDILEVGYPRNDVLYQKNNQQDILKIKEKIGLPLDKKVILYAPTWRDDEYYGKGKYKFDLKLDLQQFQTRLSGEYVLLLRMHYLIADSINVEGVEDFVYNLSSYNDISELYLVSDVLITDYSSVFFDYGNLKRPIIFFTYDIEKYRDMLRGFYYDFEQKAPGPLLSESEQVINAIEDISCIKNKYSEKFSKFYNRYCSLDNGTSSQQIINQIFKSK</sequence>
<dbReference type="GO" id="GO:0019350">
    <property type="term" value="P:teichoic acid biosynthetic process"/>
    <property type="evidence" value="ECO:0007669"/>
    <property type="project" value="UniProtKB-KW"/>
</dbReference>
<dbReference type="InterPro" id="IPR043149">
    <property type="entry name" value="TagF_N"/>
</dbReference>
<dbReference type="Gene3D" id="3.40.50.11820">
    <property type="match status" value="1"/>
</dbReference>
<keyword evidence="6" id="KW-0472">Membrane</keyword>